<keyword evidence="1" id="KW-0934">Plastid</keyword>
<geneLocation type="chloroplast" evidence="1"/>
<keyword evidence="1" id="KW-0150">Chloroplast</keyword>
<protein>
    <recommendedName>
        <fullName evidence="2">Ycf34</fullName>
    </recommendedName>
</protein>
<sequence length="76" mass="9083">MCICINCRHIHKCKMYAFIEEQHNNKNRPLQSILFSPNFTIINVNINKKDNILSLDWDLIECLSFIEKPGYWINQN</sequence>
<gene>
    <name evidence="1" type="primary">ycf34</name>
</gene>
<dbReference type="Pfam" id="PF10718">
    <property type="entry name" value="Ycf34"/>
    <property type="match status" value="1"/>
</dbReference>
<evidence type="ECO:0008006" key="2">
    <source>
        <dbReference type="Google" id="ProtNLM"/>
    </source>
</evidence>
<dbReference type="AlphaFoldDB" id="A0A1Z1MPC9"/>
<accession>A0A1Z1MPC9</accession>
<dbReference type="InterPro" id="IPR019656">
    <property type="entry name" value="Uncharacterised_Ycf34"/>
</dbReference>
<reference evidence="1" key="1">
    <citation type="journal article" date="2017" name="J. Phycol.">
        <title>Analysis of chloroplast genomes and a supermatrix inform reclassification of the Rhodomelaceae (Rhodophyta).</title>
        <authorList>
            <person name="Diaz-Tapia P."/>
            <person name="Maggs C.A."/>
            <person name="West J.A."/>
            <person name="Verbruggen H."/>
        </authorList>
    </citation>
    <scope>NUCLEOTIDE SEQUENCE</scope>
    <source>
        <strain evidence="1">PD1509</strain>
    </source>
</reference>
<dbReference type="EMBL" id="MF101448">
    <property type="protein sequence ID" value="ARW67611.1"/>
    <property type="molecule type" value="Genomic_DNA"/>
</dbReference>
<organism evidence="1">
    <name type="scientific">Lophocladia kuetzingii</name>
    <dbReference type="NCBI Taxonomy" id="675577"/>
    <lineage>
        <taxon>Eukaryota</taxon>
        <taxon>Rhodophyta</taxon>
        <taxon>Florideophyceae</taxon>
        <taxon>Rhodymeniophycidae</taxon>
        <taxon>Ceramiales</taxon>
        <taxon>Rhodomelaceae</taxon>
        <taxon>Lophothalieae</taxon>
        <taxon>Lophocladia</taxon>
    </lineage>
</organism>
<name>A0A1Z1MPC9_9FLOR</name>
<dbReference type="GeneID" id="33360956"/>
<evidence type="ECO:0000313" key="1">
    <source>
        <dbReference type="EMBL" id="ARW67611.1"/>
    </source>
</evidence>
<dbReference type="RefSeq" id="YP_009398425.1">
    <property type="nucleotide sequence ID" value="NC_035292.1"/>
</dbReference>
<proteinExistence type="predicted"/>